<organism evidence="2 3">
    <name type="scientific">Orchesella cincta</name>
    <name type="common">Springtail</name>
    <name type="synonym">Podura cincta</name>
    <dbReference type="NCBI Taxonomy" id="48709"/>
    <lineage>
        <taxon>Eukaryota</taxon>
        <taxon>Metazoa</taxon>
        <taxon>Ecdysozoa</taxon>
        <taxon>Arthropoda</taxon>
        <taxon>Hexapoda</taxon>
        <taxon>Collembola</taxon>
        <taxon>Entomobryomorpha</taxon>
        <taxon>Entomobryoidea</taxon>
        <taxon>Orchesellidae</taxon>
        <taxon>Orchesellinae</taxon>
        <taxon>Orchesella</taxon>
    </lineage>
</organism>
<keyword evidence="3" id="KW-1185">Reference proteome</keyword>
<sequence>MEECKLVSYKDIEDKGLHHRWENSKQRPIASVSAFSMERNQEEFINKCSSPVICGPTFKVDPAPQKSFHMDNSSMNNLLIRFDKVELDEEECVVTEDFNANRQGLLDPDSVPLHSDEWYSFQPLANCGCPFSKLHHSGLPTEFLHCPLPRTNNDMRSKQILAGMNDLSTGVSIKVQFIVNNLNDCLGIWPQLFLQKLNAILVHGDRATIITILTKDDFAILKQIVSYYSKETKCSMVFRYFCFLYNAFSRNMIQVLPSIIKNQLLIQLQIDFSLASQDSCRCKLNHSCVCQCEPDEEHRNVGSLEQLKITAILMYYLVCKIGNHAVNTNDIYEATCTHLNIEVSKFIDESVVPLYIKLYEKSKDSETPAESNLMELLSHLLIGYNCMPYQKTNGFVSAVHRMLDMGYLSSAVRMKDIFLNVFQRETDIIYKVPGSRLMFNVPELKLNFTTLGLPGAIKALQSLISEIEYGILTRDELASLMDTVVSIQMHLSQNGLWNVDYENIYLHCHQILGVLQKKLGNPITISEIKLDSDDDDMDSTNEKLNSLPAPILIDSSTSVSSSTSQSRLHPQPEKVKGKGMEVEGSEDDDGWVSDTRRISKIRKGYVNERHGGVPGRAQIIFHWISNGFNRLAENCAKLCQCNGRLGK</sequence>
<feature type="compositionally biased region" description="Low complexity" evidence="1">
    <location>
        <begin position="556"/>
        <end position="566"/>
    </location>
</feature>
<feature type="region of interest" description="Disordered" evidence="1">
    <location>
        <begin position="556"/>
        <end position="591"/>
    </location>
</feature>
<accession>A0A1D2MHF9</accession>
<evidence type="ECO:0000313" key="2">
    <source>
        <dbReference type="EMBL" id="ODM92429.1"/>
    </source>
</evidence>
<comment type="caution">
    <text evidence="2">The sequence shown here is derived from an EMBL/GenBank/DDBJ whole genome shotgun (WGS) entry which is preliminary data.</text>
</comment>
<name>A0A1D2MHF9_ORCCI</name>
<dbReference type="AlphaFoldDB" id="A0A1D2MHF9"/>
<proteinExistence type="predicted"/>
<feature type="compositionally biased region" description="Basic and acidic residues" evidence="1">
    <location>
        <begin position="570"/>
        <end position="581"/>
    </location>
</feature>
<gene>
    <name evidence="2" type="ORF">Ocin01_14255</name>
</gene>
<dbReference type="EMBL" id="LJIJ01001234">
    <property type="protein sequence ID" value="ODM92429.1"/>
    <property type="molecule type" value="Genomic_DNA"/>
</dbReference>
<protein>
    <submittedName>
        <fullName evidence="2">Uncharacterized protein</fullName>
    </submittedName>
</protein>
<dbReference type="Proteomes" id="UP000094527">
    <property type="component" value="Unassembled WGS sequence"/>
</dbReference>
<evidence type="ECO:0000256" key="1">
    <source>
        <dbReference type="SAM" id="MobiDB-lite"/>
    </source>
</evidence>
<evidence type="ECO:0000313" key="3">
    <source>
        <dbReference type="Proteomes" id="UP000094527"/>
    </source>
</evidence>
<reference evidence="2 3" key="1">
    <citation type="journal article" date="2016" name="Genome Biol. Evol.">
        <title>Gene Family Evolution Reflects Adaptation to Soil Environmental Stressors in the Genome of the Collembolan Orchesella cincta.</title>
        <authorList>
            <person name="Faddeeva-Vakhrusheva A."/>
            <person name="Derks M.F."/>
            <person name="Anvar S.Y."/>
            <person name="Agamennone V."/>
            <person name="Suring W."/>
            <person name="Smit S."/>
            <person name="van Straalen N.M."/>
            <person name="Roelofs D."/>
        </authorList>
    </citation>
    <scope>NUCLEOTIDE SEQUENCE [LARGE SCALE GENOMIC DNA]</scope>
    <source>
        <tissue evidence="2">Mixed pool</tissue>
    </source>
</reference>